<dbReference type="OrthoDB" id="6614653at2759"/>
<dbReference type="GO" id="GO:0030488">
    <property type="term" value="P:tRNA methylation"/>
    <property type="evidence" value="ECO:0007669"/>
    <property type="project" value="TreeGrafter"/>
</dbReference>
<dbReference type="InterPro" id="IPR016024">
    <property type="entry name" value="ARM-type_fold"/>
</dbReference>
<dbReference type="InterPro" id="IPR056842">
    <property type="entry name" value="THADA-like_TPR_C"/>
</dbReference>
<evidence type="ECO:0000259" key="4">
    <source>
        <dbReference type="Pfam" id="PF25151"/>
    </source>
</evidence>
<dbReference type="Pfam" id="PF25151">
    <property type="entry name" value="TPR_Trm732_C"/>
    <property type="match status" value="1"/>
</dbReference>
<dbReference type="PANTHER" id="PTHR14387:SF0">
    <property type="entry name" value="DUF2428 DOMAIN-CONTAINING PROTEIN"/>
    <property type="match status" value="1"/>
</dbReference>
<evidence type="ECO:0000313" key="5">
    <source>
        <dbReference type="EMBL" id="PZC77759.1"/>
    </source>
</evidence>
<organism evidence="5 6">
    <name type="scientific">Helicoverpa armigera</name>
    <name type="common">Cotton bollworm</name>
    <name type="synonym">Heliothis armigera</name>
    <dbReference type="NCBI Taxonomy" id="29058"/>
    <lineage>
        <taxon>Eukaryota</taxon>
        <taxon>Metazoa</taxon>
        <taxon>Ecdysozoa</taxon>
        <taxon>Arthropoda</taxon>
        <taxon>Hexapoda</taxon>
        <taxon>Insecta</taxon>
        <taxon>Pterygota</taxon>
        <taxon>Neoptera</taxon>
        <taxon>Endopterygota</taxon>
        <taxon>Lepidoptera</taxon>
        <taxon>Glossata</taxon>
        <taxon>Ditrysia</taxon>
        <taxon>Noctuoidea</taxon>
        <taxon>Noctuidae</taxon>
        <taxon>Heliothinae</taxon>
        <taxon>Helicoverpa</taxon>
    </lineage>
</organism>
<gene>
    <name evidence="5" type="primary">HaOG203003</name>
    <name evidence="5" type="ORF">B5X24_HaOG203003</name>
</gene>
<dbReference type="PANTHER" id="PTHR14387">
    <property type="entry name" value="THADA/DEATH RECEPTOR INTERACTING PROTEIN"/>
    <property type="match status" value="1"/>
</dbReference>
<comment type="similarity">
    <text evidence="1">Belongs to the THADA family.</text>
</comment>
<evidence type="ECO:0000259" key="3">
    <source>
        <dbReference type="Pfam" id="PF10350"/>
    </source>
</evidence>
<dbReference type="InterPro" id="IPR019442">
    <property type="entry name" value="THADA/TRM732_DUF2428"/>
</dbReference>
<sequence length="1438" mass="166081">MERYDKVLAEISVATSELKITSVQEVLKLSKQNVNIPQDFWNKVSEVLWTHLQTGFKIFDDQLLCATCFFTVLPCTNKQDIYLTQLLQMIDQQLFIKKDNAEKSPKTCNVVSMMYGIYQSTFLTQKSYDNVPQIATVLNSIYELLLIMGYEYSQYTFISFKTMKLYKKVQGTVFQDCIFNREKQIKLLNFVNHNWENPVTGIRDLNRSIFQILLSVLDDELYDTLLKEVNGFYWNKAKYLMLSEIIEHRNKNLFSLAHDYLWVDGLIYSLHKPGLVSAGADMYYALLKQTNFDTEWCKIFLDPVIKMLNGSSSKAIENFHNFWCLITMKKFPTVPQILLNELKEHIATEQNLCSQLCVMKQANKLSLLEKDWSSSEDFGHIEKTTLIGIGHCNYYMRMLAFDIVCVSQKKLVPSWLEYDLILDFLYDNVNSDCTVLRLSMLHSLNNFLTQLHSVFLNVMVQEDNTEDLLEFCKKMQNFIVDSLKLNGNYQRNITCVKLCNAIISCFSEIPNKKKGQTRQANITLIEYVKKKGCWLLSADEFVLKLVSLLKSPTDDVRENAIRLLQNHFSEELRKPNIMQHLVDGALSSMRSKFFYEISCGQSMFKLITYLIIRDKHSIAEYKNVEDIFYFAYNQLISEHNAKTNIMKSIESGKQLHSFMNILLVVIETCIIHSYKINIHSNMLEFVNVLGSISNQFAWEEESSTSSDFSKMNEMVENIIDNSGVSLGDDTDHTKISGFHQIVLNSLWLNVKASSDLASILVQLNENNASMCEKCLNIITHVLETSRHKGAIEAAGASLGKSIQYLTSLPEENEASEVPNKLLKCKLNDLISETNKMASITRRGAGLSIMVHRIVSSDMKKGKPLFHYFINTLLEVCNATRDTPKKNDENQIDLPKAIYIHFMTRIVTDSSLASDMMFYFAKLAELAFANLTSPHWQIRNAALQLYGALIPKQIGEKKASGSDEQTTATVACDELRTHSPKLWKYIMLQLKLNHGPDTVQSHSNLVPILNLLANSAKRYSFSYDIADKKASDDELLKNLFLLLNSPLHTVRRLTAKCIFNIHAFEDIHNVLLNHTCLSENYLHGSLILINLCHKYYSPNKAYEEHFERLRNKYKEIFCIRNHSYLSKRLYEDIFVNNFNFEDIEKTIFELNDNLHSPGVNLWAEARLKKFINVCSWDEILALLKVILKQSHYEKYIEFIFLRIKTSHAEKEVLLKMVEVLLSFENKFCSCITWNILYEISLQTDLSGYLDAEELLKNICEKESIYILRYIIPLLARNISSISNDNKLSLMKIIQKLSNFDNFDVDMRCIAATANNELANEFYELPDSIKVTSTKCAILLLQDEDEDVRNLSVHFYHRLSKDEVVVQPYICLRNILNSQFLYKMFGSEILVEKLLEELSEILNVQSSQVIDEYNPFANNSKNIYFEPDVLRQMIDNLNTV</sequence>
<evidence type="ECO:0000313" key="6">
    <source>
        <dbReference type="Proteomes" id="UP000249218"/>
    </source>
</evidence>
<reference evidence="5 6" key="1">
    <citation type="journal article" date="2017" name="BMC Biol.">
        <title>Genomic innovations, transcriptional plasticity and gene loss underlying the evolution and divergence of two highly polyphagous and invasive Helicoverpa pest species.</title>
        <authorList>
            <person name="Pearce S.L."/>
            <person name="Clarke D.F."/>
            <person name="East P.D."/>
            <person name="Elfekih S."/>
            <person name="Gordon K.H."/>
            <person name="Jermiin L.S."/>
            <person name="McGaughran A."/>
            <person name="Oakeshott J.G."/>
            <person name="Papanikolaou A."/>
            <person name="Perera O.P."/>
            <person name="Rane R.V."/>
            <person name="Richards S."/>
            <person name="Tay W.T."/>
            <person name="Walsh T.K."/>
            <person name="Anderson A."/>
            <person name="Anderson C.J."/>
            <person name="Asgari S."/>
            <person name="Board P.G."/>
            <person name="Bretschneider A."/>
            <person name="Campbell P.M."/>
            <person name="Chertemps T."/>
            <person name="Christeller J.T."/>
            <person name="Coppin C.W."/>
            <person name="Downes S.J."/>
            <person name="Duan G."/>
            <person name="Farnsworth C.A."/>
            <person name="Good R.T."/>
            <person name="Han L.B."/>
            <person name="Han Y.C."/>
            <person name="Hatje K."/>
            <person name="Horne I."/>
            <person name="Huang Y.P."/>
            <person name="Hughes D.S."/>
            <person name="Jacquin-Joly E."/>
            <person name="James W."/>
            <person name="Jhangiani S."/>
            <person name="Kollmar M."/>
            <person name="Kuwar S.S."/>
            <person name="Li S."/>
            <person name="Liu N.Y."/>
            <person name="Maibeche M.T."/>
            <person name="Miller J.R."/>
            <person name="Montagne N."/>
            <person name="Perry T."/>
            <person name="Qu J."/>
            <person name="Song S.V."/>
            <person name="Sutton G.G."/>
            <person name="Vogel H."/>
            <person name="Walenz B.P."/>
            <person name="Xu W."/>
            <person name="Zhang H.J."/>
            <person name="Zou Z."/>
            <person name="Batterham P."/>
            <person name="Edwards O.R."/>
            <person name="Feyereisen R."/>
            <person name="Gibbs R.A."/>
            <person name="Heckel D.G."/>
            <person name="McGrath A."/>
            <person name="Robin C."/>
            <person name="Scherer S.E."/>
            <person name="Worley K.C."/>
            <person name="Wu Y.D."/>
        </authorList>
    </citation>
    <scope>NUCLEOTIDE SEQUENCE [LARGE SCALE GENOMIC DNA]</scope>
    <source>
        <strain evidence="5">Harm_GR_Male_#8</strain>
        <tissue evidence="5">Whole organism</tissue>
    </source>
</reference>
<feature type="domain" description="DUF2428" evidence="3">
    <location>
        <begin position="692"/>
        <end position="936"/>
    </location>
</feature>
<dbReference type="EMBL" id="KZ149920">
    <property type="protein sequence ID" value="PZC77759.1"/>
    <property type="molecule type" value="Genomic_DNA"/>
</dbReference>
<dbReference type="Pfam" id="PF10350">
    <property type="entry name" value="DUF2428"/>
    <property type="match status" value="1"/>
</dbReference>
<accession>A0A2W1BRQ1</accession>
<dbReference type="SUPFAM" id="SSF48371">
    <property type="entry name" value="ARM repeat"/>
    <property type="match status" value="2"/>
</dbReference>
<keyword evidence="2" id="KW-0819">tRNA processing</keyword>
<proteinExistence type="inferred from homology"/>
<protein>
    <submittedName>
        <fullName evidence="5">Uncharacterized protein</fullName>
    </submittedName>
</protein>
<feature type="domain" description="tRNA (32-2'-O)-methyltransferase regulator THADA-like C-terminal TPR repeats region" evidence="4">
    <location>
        <begin position="938"/>
        <end position="1089"/>
    </location>
</feature>
<dbReference type="GO" id="GO:0005829">
    <property type="term" value="C:cytosol"/>
    <property type="evidence" value="ECO:0007669"/>
    <property type="project" value="TreeGrafter"/>
</dbReference>
<keyword evidence="6" id="KW-1185">Reference proteome</keyword>
<name>A0A2W1BRQ1_HELAM</name>
<dbReference type="InterPro" id="IPR051954">
    <property type="entry name" value="tRNA_methyltransferase_THADA"/>
</dbReference>
<dbReference type="Proteomes" id="UP000249218">
    <property type="component" value="Unassembled WGS sequence"/>
</dbReference>
<evidence type="ECO:0000256" key="1">
    <source>
        <dbReference type="ARBA" id="ARBA00010409"/>
    </source>
</evidence>
<evidence type="ECO:0000256" key="2">
    <source>
        <dbReference type="ARBA" id="ARBA00022694"/>
    </source>
</evidence>